<dbReference type="InterPro" id="IPR011009">
    <property type="entry name" value="Kinase-like_dom_sf"/>
</dbReference>
<dbReference type="SUPFAM" id="SSF56112">
    <property type="entry name" value="Protein kinase-like (PK-like)"/>
    <property type="match status" value="1"/>
</dbReference>
<evidence type="ECO:0000313" key="3">
    <source>
        <dbReference type="Proteomes" id="UP000225706"/>
    </source>
</evidence>
<reference evidence="3" key="1">
    <citation type="journal article" date="2017" name="bioRxiv">
        <title>Comparative analysis of the genomes of Stylophora pistillata and Acropora digitifera provides evidence for extensive differences between species of corals.</title>
        <authorList>
            <person name="Voolstra C.R."/>
            <person name="Li Y."/>
            <person name="Liew Y.J."/>
            <person name="Baumgarten S."/>
            <person name="Zoccola D."/>
            <person name="Flot J.-F."/>
            <person name="Tambutte S."/>
            <person name="Allemand D."/>
            <person name="Aranda M."/>
        </authorList>
    </citation>
    <scope>NUCLEOTIDE SEQUENCE [LARGE SCALE GENOMIC DNA]</scope>
</reference>
<dbReference type="Proteomes" id="UP000225706">
    <property type="component" value="Unassembled WGS sequence"/>
</dbReference>
<dbReference type="AlphaFoldDB" id="A0A2B4RJ37"/>
<dbReference type="GO" id="GO:0016301">
    <property type="term" value="F:kinase activity"/>
    <property type="evidence" value="ECO:0007669"/>
    <property type="project" value="UniProtKB-KW"/>
</dbReference>
<organism evidence="2 3">
    <name type="scientific">Stylophora pistillata</name>
    <name type="common">Smooth cauliflower coral</name>
    <dbReference type="NCBI Taxonomy" id="50429"/>
    <lineage>
        <taxon>Eukaryota</taxon>
        <taxon>Metazoa</taxon>
        <taxon>Cnidaria</taxon>
        <taxon>Anthozoa</taxon>
        <taxon>Hexacorallia</taxon>
        <taxon>Scleractinia</taxon>
        <taxon>Astrocoeniina</taxon>
        <taxon>Pocilloporidae</taxon>
        <taxon>Stylophora</taxon>
    </lineage>
</organism>
<name>A0A2B4RJ37_STYPI</name>
<gene>
    <name evidence="2" type="primary">Cdk18</name>
    <name evidence="2" type="ORF">AWC38_SpisGene19363</name>
</gene>
<keyword evidence="2" id="KW-0808">Transferase</keyword>
<sequence length="320" mass="35766">MGNSIWRFQGLCRRGSSCYVKLESIYGLKLSIFTQEMRRIKRALSLKGKGTDDTLSELAEQMSFDVNGKDNGFDHHNGPVKDDIRGERGFEAADEFLQVPMRKPRSKSTVSAPGGSSKRLSLPVLHYGMSVNDISMRKSPAHRTRSSTEFGSHKSPPYGSEQHLSRRSRRMSLSELGYGKMETYIKLDKLGELDLRVGCMIDTMVKSPTTSRVRDLKPQNLLINDKGELKLADFSKCGIQTDRQATCLARAKSVPTKTYSNEVVTLWSRAKAAEYAVLVPSTSCIRAESGTCNESWGLVTSETYEVTTSHFSQKWKVLSN</sequence>
<keyword evidence="2" id="KW-0418">Kinase</keyword>
<dbReference type="STRING" id="50429.A0A2B4RJ37"/>
<comment type="caution">
    <text evidence="2">The sequence shown here is derived from an EMBL/GenBank/DDBJ whole genome shotgun (WGS) entry which is preliminary data.</text>
</comment>
<evidence type="ECO:0000313" key="2">
    <source>
        <dbReference type="EMBL" id="PFX16367.1"/>
    </source>
</evidence>
<dbReference type="Gene3D" id="1.10.510.10">
    <property type="entry name" value="Transferase(Phosphotransferase) domain 1"/>
    <property type="match status" value="1"/>
</dbReference>
<keyword evidence="3" id="KW-1185">Reference proteome</keyword>
<dbReference type="OrthoDB" id="1732493at2759"/>
<proteinExistence type="predicted"/>
<feature type="region of interest" description="Disordered" evidence="1">
    <location>
        <begin position="135"/>
        <end position="168"/>
    </location>
</feature>
<protein>
    <submittedName>
        <fullName evidence="2">Cyclin-dependent kinase 18</fullName>
    </submittedName>
</protein>
<dbReference type="EMBL" id="LSMT01000552">
    <property type="protein sequence ID" value="PFX16367.1"/>
    <property type="molecule type" value="Genomic_DNA"/>
</dbReference>
<evidence type="ECO:0000256" key="1">
    <source>
        <dbReference type="SAM" id="MobiDB-lite"/>
    </source>
</evidence>
<accession>A0A2B4RJ37</accession>